<dbReference type="SUPFAM" id="SSF56601">
    <property type="entry name" value="beta-lactamase/transpeptidase-like"/>
    <property type="match status" value="1"/>
</dbReference>
<evidence type="ECO:0000259" key="3">
    <source>
        <dbReference type="Pfam" id="PF00144"/>
    </source>
</evidence>
<dbReference type="InParanoid" id="A0A067MZ64"/>
<dbReference type="Pfam" id="PF00144">
    <property type="entry name" value="Beta-lactamase"/>
    <property type="match status" value="1"/>
</dbReference>
<keyword evidence="5" id="KW-1185">Reference proteome</keyword>
<dbReference type="STRING" id="930990.A0A067MZ64"/>
<dbReference type="OrthoDB" id="428260at2759"/>
<sequence length="397" mass="43103">MDNYEKRVDQATSSDPREILGAISIVVGEEGKTLYHHASGFQSLASDAAPLGKDSAITLGSAGKFITHIAALQCVDKGLINLDEPVYAHLPELESLQIISKNEGPDASTKPFTLRFPTKKITLRHLLTHTSGIASPEATPELQAWKASKADEPEPGEDVRDPIVRMFSMPLLFEPGEGWEYGSSIHWTSLLIFRLTKQRMAVYVQENIFNPLGMTSSTYQPASNPEIRAHLLSMVRRDAEGLLFPVNQEPMDLACSITDLGKVLGDLIAPTSKILSKESVALIFSPAFPQGTPASTAIRGNTENYAAPAGIPPTMKEPPINYTVLAGLFVEDVLPLSGMPAGTVTWNGMPNVVWAVNRKKGLAALWGTQLLPVDDEKAVEVMMEFLKGAWAAEFALK</sequence>
<evidence type="ECO:0000256" key="2">
    <source>
        <dbReference type="ARBA" id="ARBA00022801"/>
    </source>
</evidence>
<dbReference type="HOGENOM" id="CLU_020027_11_1_1"/>
<protein>
    <recommendedName>
        <fullName evidence="3">Beta-lactamase-related domain-containing protein</fullName>
    </recommendedName>
</protein>
<dbReference type="EMBL" id="KL198018">
    <property type="protein sequence ID" value="KDQ19995.1"/>
    <property type="molecule type" value="Genomic_DNA"/>
</dbReference>
<dbReference type="Proteomes" id="UP000027195">
    <property type="component" value="Unassembled WGS sequence"/>
</dbReference>
<dbReference type="PANTHER" id="PTHR43283:SF17">
    <property type="entry name" value="(LOVD), PUTATIVE (AFU_ORTHOLOGUE AFUA_5G00920)-RELATED"/>
    <property type="match status" value="1"/>
</dbReference>
<proteinExistence type="inferred from homology"/>
<accession>A0A067MZ64</accession>
<dbReference type="InterPro" id="IPR012338">
    <property type="entry name" value="Beta-lactam/transpept-like"/>
</dbReference>
<keyword evidence="2" id="KW-0378">Hydrolase</keyword>
<dbReference type="Gene3D" id="3.40.710.10">
    <property type="entry name" value="DD-peptidase/beta-lactamase superfamily"/>
    <property type="match status" value="1"/>
</dbReference>
<organism evidence="4 5">
    <name type="scientific">Botryobasidium botryosum (strain FD-172 SS1)</name>
    <dbReference type="NCBI Taxonomy" id="930990"/>
    <lineage>
        <taxon>Eukaryota</taxon>
        <taxon>Fungi</taxon>
        <taxon>Dikarya</taxon>
        <taxon>Basidiomycota</taxon>
        <taxon>Agaricomycotina</taxon>
        <taxon>Agaricomycetes</taxon>
        <taxon>Cantharellales</taxon>
        <taxon>Botryobasidiaceae</taxon>
        <taxon>Botryobasidium</taxon>
    </lineage>
</organism>
<dbReference type="InterPro" id="IPR001466">
    <property type="entry name" value="Beta-lactam-related"/>
</dbReference>
<name>A0A067MZ64_BOTB1</name>
<dbReference type="GO" id="GO:0016787">
    <property type="term" value="F:hydrolase activity"/>
    <property type="evidence" value="ECO:0007669"/>
    <property type="project" value="UniProtKB-KW"/>
</dbReference>
<gene>
    <name evidence="4" type="ORF">BOTBODRAFT_184005</name>
</gene>
<comment type="similarity">
    <text evidence="1">Belongs to the class-A beta-lactamase family.</text>
</comment>
<evidence type="ECO:0000313" key="5">
    <source>
        <dbReference type="Proteomes" id="UP000027195"/>
    </source>
</evidence>
<feature type="domain" description="Beta-lactamase-related" evidence="3">
    <location>
        <begin position="23"/>
        <end position="372"/>
    </location>
</feature>
<evidence type="ECO:0000256" key="1">
    <source>
        <dbReference type="ARBA" id="ARBA00009009"/>
    </source>
</evidence>
<dbReference type="InterPro" id="IPR050789">
    <property type="entry name" value="Diverse_Enzym_Activities"/>
</dbReference>
<dbReference type="PANTHER" id="PTHR43283">
    <property type="entry name" value="BETA-LACTAMASE-RELATED"/>
    <property type="match status" value="1"/>
</dbReference>
<evidence type="ECO:0000313" key="4">
    <source>
        <dbReference type="EMBL" id="KDQ19995.1"/>
    </source>
</evidence>
<dbReference type="AlphaFoldDB" id="A0A067MZ64"/>
<reference evidence="5" key="1">
    <citation type="journal article" date="2014" name="Proc. Natl. Acad. Sci. U.S.A.">
        <title>Extensive sampling of basidiomycete genomes demonstrates inadequacy of the white-rot/brown-rot paradigm for wood decay fungi.</title>
        <authorList>
            <person name="Riley R."/>
            <person name="Salamov A.A."/>
            <person name="Brown D.W."/>
            <person name="Nagy L.G."/>
            <person name="Floudas D."/>
            <person name="Held B.W."/>
            <person name="Levasseur A."/>
            <person name="Lombard V."/>
            <person name="Morin E."/>
            <person name="Otillar R."/>
            <person name="Lindquist E.A."/>
            <person name="Sun H."/>
            <person name="LaButti K.M."/>
            <person name="Schmutz J."/>
            <person name="Jabbour D."/>
            <person name="Luo H."/>
            <person name="Baker S.E."/>
            <person name="Pisabarro A.G."/>
            <person name="Walton J.D."/>
            <person name="Blanchette R.A."/>
            <person name="Henrissat B."/>
            <person name="Martin F."/>
            <person name="Cullen D."/>
            <person name="Hibbett D.S."/>
            <person name="Grigoriev I.V."/>
        </authorList>
    </citation>
    <scope>NUCLEOTIDE SEQUENCE [LARGE SCALE GENOMIC DNA]</scope>
    <source>
        <strain evidence="5">FD-172 SS1</strain>
    </source>
</reference>